<sequence length="47" mass="5575">MRGATAVRSGTAGRKMYCARRENAKNRKRPIFRFFKENARQYFTIAF</sequence>
<gene>
    <name evidence="1" type="ORF">SDC9_190379</name>
</gene>
<protein>
    <submittedName>
        <fullName evidence="1">Uncharacterized protein</fullName>
    </submittedName>
</protein>
<comment type="caution">
    <text evidence="1">The sequence shown here is derived from an EMBL/GenBank/DDBJ whole genome shotgun (WGS) entry which is preliminary data.</text>
</comment>
<accession>A0A645HUT6</accession>
<dbReference type="AlphaFoldDB" id="A0A645HUT6"/>
<name>A0A645HUT6_9ZZZZ</name>
<reference evidence="1" key="1">
    <citation type="submission" date="2019-08" db="EMBL/GenBank/DDBJ databases">
        <authorList>
            <person name="Kucharzyk K."/>
            <person name="Murdoch R.W."/>
            <person name="Higgins S."/>
            <person name="Loffler F."/>
        </authorList>
    </citation>
    <scope>NUCLEOTIDE SEQUENCE</scope>
</reference>
<evidence type="ECO:0000313" key="1">
    <source>
        <dbReference type="EMBL" id="MPN42821.1"/>
    </source>
</evidence>
<dbReference type="EMBL" id="VSSQ01100817">
    <property type="protein sequence ID" value="MPN42821.1"/>
    <property type="molecule type" value="Genomic_DNA"/>
</dbReference>
<proteinExistence type="predicted"/>
<organism evidence="1">
    <name type="scientific">bioreactor metagenome</name>
    <dbReference type="NCBI Taxonomy" id="1076179"/>
    <lineage>
        <taxon>unclassified sequences</taxon>
        <taxon>metagenomes</taxon>
        <taxon>ecological metagenomes</taxon>
    </lineage>
</organism>